<protein>
    <submittedName>
        <fullName evidence="1">Uncharacterized protein</fullName>
    </submittedName>
</protein>
<name>A0A9P5ZC73_9AGAR</name>
<keyword evidence="2" id="KW-1185">Reference proteome</keyword>
<dbReference type="OrthoDB" id="277931at2759"/>
<dbReference type="Proteomes" id="UP000807469">
    <property type="component" value="Unassembled WGS sequence"/>
</dbReference>
<sequence>MGSSIVGLLASDLAGSSIVCGALFGAYGAQYTADMIGRHTQEVRDLAFIPVSRGNGYVYHDSFLCDSAC</sequence>
<reference evidence="1" key="1">
    <citation type="submission" date="2020-11" db="EMBL/GenBank/DDBJ databases">
        <authorList>
            <consortium name="DOE Joint Genome Institute"/>
            <person name="Ahrendt S."/>
            <person name="Riley R."/>
            <person name="Andreopoulos W."/>
            <person name="Labutti K."/>
            <person name="Pangilinan J."/>
            <person name="Ruiz-Duenas F.J."/>
            <person name="Barrasa J.M."/>
            <person name="Sanchez-Garcia M."/>
            <person name="Camarero S."/>
            <person name="Miyauchi S."/>
            <person name="Serrano A."/>
            <person name="Linde D."/>
            <person name="Babiker R."/>
            <person name="Drula E."/>
            <person name="Ayuso-Fernandez I."/>
            <person name="Pacheco R."/>
            <person name="Padilla G."/>
            <person name="Ferreira P."/>
            <person name="Barriuso J."/>
            <person name="Kellner H."/>
            <person name="Castanera R."/>
            <person name="Alfaro M."/>
            <person name="Ramirez L."/>
            <person name="Pisabarro A.G."/>
            <person name="Kuo A."/>
            <person name="Tritt A."/>
            <person name="Lipzen A."/>
            <person name="He G."/>
            <person name="Yan M."/>
            <person name="Ng V."/>
            <person name="Cullen D."/>
            <person name="Martin F."/>
            <person name="Rosso M.-N."/>
            <person name="Henrissat B."/>
            <person name="Hibbett D."/>
            <person name="Martinez A.T."/>
            <person name="Grigoriev I.V."/>
        </authorList>
    </citation>
    <scope>NUCLEOTIDE SEQUENCE</scope>
    <source>
        <strain evidence="1">CIRM-BRFM 674</strain>
    </source>
</reference>
<accession>A0A9P5ZC73</accession>
<dbReference type="AlphaFoldDB" id="A0A9P5ZC73"/>
<proteinExistence type="predicted"/>
<organism evidence="1 2">
    <name type="scientific">Pholiota conissans</name>
    <dbReference type="NCBI Taxonomy" id="109636"/>
    <lineage>
        <taxon>Eukaryota</taxon>
        <taxon>Fungi</taxon>
        <taxon>Dikarya</taxon>
        <taxon>Basidiomycota</taxon>
        <taxon>Agaricomycotina</taxon>
        <taxon>Agaricomycetes</taxon>
        <taxon>Agaricomycetidae</taxon>
        <taxon>Agaricales</taxon>
        <taxon>Agaricineae</taxon>
        <taxon>Strophariaceae</taxon>
        <taxon>Pholiota</taxon>
    </lineage>
</organism>
<evidence type="ECO:0000313" key="1">
    <source>
        <dbReference type="EMBL" id="KAF9483824.1"/>
    </source>
</evidence>
<dbReference type="EMBL" id="MU155150">
    <property type="protein sequence ID" value="KAF9483824.1"/>
    <property type="molecule type" value="Genomic_DNA"/>
</dbReference>
<gene>
    <name evidence="1" type="ORF">BDN70DRAFT_873465</name>
</gene>
<comment type="caution">
    <text evidence="1">The sequence shown here is derived from an EMBL/GenBank/DDBJ whole genome shotgun (WGS) entry which is preliminary data.</text>
</comment>
<evidence type="ECO:0000313" key="2">
    <source>
        <dbReference type="Proteomes" id="UP000807469"/>
    </source>
</evidence>